<dbReference type="GO" id="GO:0005634">
    <property type="term" value="C:nucleus"/>
    <property type="evidence" value="ECO:0007669"/>
    <property type="project" value="TreeGrafter"/>
</dbReference>
<dbReference type="SUPFAM" id="SSF81296">
    <property type="entry name" value="E set domains"/>
    <property type="match status" value="1"/>
</dbReference>
<dbReference type="GeneID" id="27317919"/>
<feature type="signal peptide" evidence="3">
    <location>
        <begin position="1"/>
        <end position="27"/>
    </location>
</feature>
<evidence type="ECO:0000256" key="2">
    <source>
        <dbReference type="SAM" id="MobiDB-lite"/>
    </source>
</evidence>
<feature type="region of interest" description="Disordered" evidence="2">
    <location>
        <begin position="164"/>
        <end position="287"/>
    </location>
</feature>
<dbReference type="GO" id="GO:0005737">
    <property type="term" value="C:cytoplasm"/>
    <property type="evidence" value="ECO:0007669"/>
    <property type="project" value="TreeGrafter"/>
</dbReference>
<evidence type="ECO:0000313" key="6">
    <source>
        <dbReference type="Proteomes" id="UP000054302"/>
    </source>
</evidence>
<comment type="similarity">
    <text evidence="1">Belongs to the CRP1/MDG1 family.</text>
</comment>
<dbReference type="Pfam" id="PF16561">
    <property type="entry name" value="AMPK1_CBM"/>
    <property type="match status" value="1"/>
</dbReference>
<dbReference type="STRING" id="212818.A0A0D1ZQC7"/>
<reference evidence="5 6" key="1">
    <citation type="submission" date="2015-01" db="EMBL/GenBank/DDBJ databases">
        <title>The Genome Sequence of Exophiala mesophila CBS40295.</title>
        <authorList>
            <consortium name="The Broad Institute Genomics Platform"/>
            <person name="Cuomo C."/>
            <person name="de Hoog S."/>
            <person name="Gorbushina A."/>
            <person name="Stielow B."/>
            <person name="Teixiera M."/>
            <person name="Abouelleil A."/>
            <person name="Chapman S.B."/>
            <person name="Priest M."/>
            <person name="Young S.K."/>
            <person name="Wortman J."/>
            <person name="Nusbaum C."/>
            <person name="Birren B."/>
        </authorList>
    </citation>
    <scope>NUCLEOTIDE SEQUENCE [LARGE SCALE GENOMIC DNA]</scope>
    <source>
        <strain evidence="5 6">CBS 40295</strain>
    </source>
</reference>
<keyword evidence="3" id="KW-0732">Signal</keyword>
<organism evidence="5 6">
    <name type="scientific">Exophiala mesophila</name>
    <name type="common">Black yeast-like fungus</name>
    <dbReference type="NCBI Taxonomy" id="212818"/>
    <lineage>
        <taxon>Eukaryota</taxon>
        <taxon>Fungi</taxon>
        <taxon>Dikarya</taxon>
        <taxon>Ascomycota</taxon>
        <taxon>Pezizomycotina</taxon>
        <taxon>Eurotiomycetes</taxon>
        <taxon>Chaetothyriomycetidae</taxon>
        <taxon>Chaetothyriales</taxon>
        <taxon>Herpotrichiellaceae</taxon>
        <taxon>Exophiala</taxon>
    </lineage>
</organism>
<dbReference type="PANTHER" id="PTHR10343:SF81">
    <property type="entry name" value="CRUCIFORM DNA-RECOGNIZING PROTEIN 1-RELATED"/>
    <property type="match status" value="1"/>
</dbReference>
<dbReference type="Proteomes" id="UP000054302">
    <property type="component" value="Unassembled WGS sequence"/>
</dbReference>
<protein>
    <recommendedName>
        <fullName evidence="4">AMP-activated protein kinase glycogen-binding domain-containing protein</fullName>
    </recommendedName>
</protein>
<dbReference type="InterPro" id="IPR013783">
    <property type="entry name" value="Ig-like_fold"/>
</dbReference>
<feature type="compositionally biased region" description="Low complexity" evidence="2">
    <location>
        <begin position="430"/>
        <end position="462"/>
    </location>
</feature>
<dbReference type="InterPro" id="IPR032640">
    <property type="entry name" value="AMPK1_CBM"/>
</dbReference>
<evidence type="ECO:0000313" key="5">
    <source>
        <dbReference type="EMBL" id="KIV96174.1"/>
    </source>
</evidence>
<dbReference type="GO" id="GO:0031588">
    <property type="term" value="C:nucleotide-activated protein kinase complex"/>
    <property type="evidence" value="ECO:0007669"/>
    <property type="project" value="TreeGrafter"/>
</dbReference>
<feature type="compositionally biased region" description="Low complexity" evidence="2">
    <location>
        <begin position="530"/>
        <end position="559"/>
    </location>
</feature>
<accession>A0A0D1ZQC7</accession>
<evidence type="ECO:0000256" key="3">
    <source>
        <dbReference type="SAM" id="SignalP"/>
    </source>
</evidence>
<gene>
    <name evidence="5" type="ORF">PV10_00074</name>
</gene>
<dbReference type="InterPro" id="IPR050827">
    <property type="entry name" value="CRP1_MDG1_kinase"/>
</dbReference>
<feature type="compositionally biased region" description="Low complexity" evidence="2">
    <location>
        <begin position="487"/>
        <end position="509"/>
    </location>
</feature>
<feature type="compositionally biased region" description="Basic and acidic residues" evidence="2">
    <location>
        <begin position="227"/>
        <end position="237"/>
    </location>
</feature>
<dbReference type="GO" id="GO:0007165">
    <property type="term" value="P:signal transduction"/>
    <property type="evidence" value="ECO:0007669"/>
    <property type="project" value="TreeGrafter"/>
</dbReference>
<feature type="domain" description="AMP-activated protein kinase glycogen-binding" evidence="4">
    <location>
        <begin position="56"/>
        <end position="125"/>
    </location>
</feature>
<name>A0A0D1ZQC7_EXOME</name>
<dbReference type="OrthoDB" id="5873279at2759"/>
<dbReference type="CDD" id="cd02859">
    <property type="entry name" value="E_set_AMPKbeta_like_N"/>
    <property type="match status" value="1"/>
</dbReference>
<proteinExistence type="inferred from homology"/>
<feature type="region of interest" description="Disordered" evidence="2">
    <location>
        <begin position="392"/>
        <end position="578"/>
    </location>
</feature>
<dbReference type="GO" id="GO:0019901">
    <property type="term" value="F:protein kinase binding"/>
    <property type="evidence" value="ECO:0007669"/>
    <property type="project" value="TreeGrafter"/>
</dbReference>
<sequence length="578" mass="59369">MGSFVFRWSVIPFVCAVFHCTPPPCTSLYALVWNKFCITSWFVPRADSHSHRPHPDANDVHVTGTFDDWSKSEQLLKVGEIWEKDVQLADAEKKILYKFVVNDNWVIDPNAPQEDDGHGNLNNVLYPDQIIKKSSGAPETVTTSSAAPDSTTAALAGAVPLEPAKEAAPGDLPGTFPETPQQEPQTVSVNPLPATSGDGNPITIPAGEQLPPASDITASAIDSKVTTSKEDYEKAGQEEPESFSVKPIPASAGPGNPVDLPAGEPVPASGEVSANSVQSTVTTSKEDYEKAGSSVPFIGGAIAGVGAAGLGAAAFASSDKKENLIPESSLPLGADAGNTLDAGPTISSAAPVSTTAELAGKVPLEERKEAAIVHGNRETTDTVPEVVKESIAEAHTSPEATTSAEAVKEKAEVEQELLKKVPSSEEVGEPAPVATATTSSTAPAAALGTTSAPGVSPAAGAALSDGAEDPSLADEPAVQYLKQNDGAADTPATEATPAAEAPAESQATEAPKEAAKAEPTPGTPSKKTEPAASATPATPTSTSKKPAMTPTSTSSPASASKEKKKKHRISSLFKKIFD</sequence>
<dbReference type="RefSeq" id="XP_016227748.1">
    <property type="nucleotide sequence ID" value="XM_016364099.1"/>
</dbReference>
<dbReference type="Gene3D" id="2.60.40.10">
    <property type="entry name" value="Immunoglobulins"/>
    <property type="match status" value="1"/>
</dbReference>
<feature type="compositionally biased region" description="Polar residues" evidence="2">
    <location>
        <begin position="272"/>
        <end position="283"/>
    </location>
</feature>
<feature type="compositionally biased region" description="Polar residues" evidence="2">
    <location>
        <begin position="178"/>
        <end position="189"/>
    </location>
</feature>
<feature type="compositionally biased region" description="Basic and acidic residues" evidence="2">
    <location>
        <begin position="406"/>
        <end position="423"/>
    </location>
</feature>
<dbReference type="AlphaFoldDB" id="A0A0D1ZQC7"/>
<keyword evidence="6" id="KW-1185">Reference proteome</keyword>
<evidence type="ECO:0000259" key="4">
    <source>
        <dbReference type="Pfam" id="PF16561"/>
    </source>
</evidence>
<dbReference type="VEuPathDB" id="FungiDB:PV10_00074"/>
<evidence type="ECO:0000256" key="1">
    <source>
        <dbReference type="ARBA" id="ARBA00038216"/>
    </source>
</evidence>
<dbReference type="PANTHER" id="PTHR10343">
    <property type="entry name" value="5'-AMP-ACTIVATED PROTEIN KINASE , BETA SUBUNIT"/>
    <property type="match status" value="1"/>
</dbReference>
<dbReference type="InterPro" id="IPR014756">
    <property type="entry name" value="Ig_E-set"/>
</dbReference>
<dbReference type="EMBL" id="KN847520">
    <property type="protein sequence ID" value="KIV96174.1"/>
    <property type="molecule type" value="Genomic_DNA"/>
</dbReference>
<feature type="chain" id="PRO_5002248083" description="AMP-activated protein kinase glycogen-binding domain-containing protein" evidence="3">
    <location>
        <begin position="28"/>
        <end position="578"/>
    </location>
</feature>